<dbReference type="Proteomes" id="UP000664477">
    <property type="component" value="Unassembled WGS sequence"/>
</dbReference>
<sequence length="49" mass="5228">MQSGSATVSLQDSEVDYRDEFKAPFSIKTATGRSIGSIMPVNLSCGAHH</sequence>
<proteinExistence type="predicted"/>
<gene>
    <name evidence="1" type="ORF">J4727_05245</name>
</gene>
<protein>
    <submittedName>
        <fullName evidence="1">Uncharacterized protein</fullName>
    </submittedName>
</protein>
<name>A0A939NAD7_PRORE</name>
<accession>A0A939NAD7</accession>
<comment type="caution">
    <text evidence="1">The sequence shown here is derived from an EMBL/GenBank/DDBJ whole genome shotgun (WGS) entry which is preliminary data.</text>
</comment>
<evidence type="ECO:0000313" key="2">
    <source>
        <dbReference type="Proteomes" id="UP000664477"/>
    </source>
</evidence>
<dbReference type="EMBL" id="JAGETQ010000017">
    <property type="protein sequence ID" value="MBO1915989.1"/>
    <property type="molecule type" value="Genomic_DNA"/>
</dbReference>
<reference evidence="1" key="1">
    <citation type="submission" date="2021-03" db="EMBL/GenBank/DDBJ databases">
        <title>Molecular epidemiology and mechanisms of colistin and carbapenem resistance in Enterobacteriaceae from clinical isolates, the environment and porcine samples in Pretoria, South Africa.</title>
        <authorList>
            <person name="Bogoshi D."/>
            <person name="Mbelle N.M."/>
            <person name="Naidoo V."/>
            <person name="Osei Sekyere J."/>
        </authorList>
    </citation>
    <scope>NUCLEOTIDE SEQUENCE</scope>
    <source>
        <strain evidence="1">C052</strain>
    </source>
</reference>
<evidence type="ECO:0000313" key="1">
    <source>
        <dbReference type="EMBL" id="MBO1915989.1"/>
    </source>
</evidence>
<organism evidence="1 2">
    <name type="scientific">Providencia rettgeri</name>
    <dbReference type="NCBI Taxonomy" id="587"/>
    <lineage>
        <taxon>Bacteria</taxon>
        <taxon>Pseudomonadati</taxon>
        <taxon>Pseudomonadota</taxon>
        <taxon>Gammaproteobacteria</taxon>
        <taxon>Enterobacterales</taxon>
        <taxon>Morganellaceae</taxon>
        <taxon>Providencia</taxon>
    </lineage>
</organism>
<dbReference type="AlphaFoldDB" id="A0A939NAD7"/>